<feature type="transmembrane region" description="Helical" evidence="2">
    <location>
        <begin position="353"/>
        <end position="374"/>
    </location>
</feature>
<sequence>MKGLPSAERFHVGLIAILATIVVAAHVLGATVLEHTLWGTHAYAFLPSGTLVAALVATLILVALALRPPAVTLRWRAPASLSARAALWGGIVAVAALLFWWLRIRHALLGDSSPLSHNVPLGEHTHPRQPLSLLVHHEFYQWTRGLFAAPGRTPQDVAFHTLGLDSVVAGAFFVPVAVALARRLVAARPADAGLRAEEGRAGGGVVALAAGLLLTQGYMQLFFGYMENYSWFTLAIGLYLWAGMGVLAGRAPLTLASLALAAAIGLDLAGIIFLPSLALLAVVGLMRPDRRRATTVQVALTLLIFLGLHLSLAALGGFDAWVGFRYMWDLVVRGEATDRSVTFLISWPHLREFFAVELLVGPFAGFLLIPTAAYRLAAPGGKDARLTFVLMAALPAFLGCWMYGDSFLGIPRDWDLFAPMALPFAAAAVHCLATAGMGPRTVRRLLAVATVISVFHTAPWILLNTSEARSLERFKALPSSLGRTENVVAYWYLGHGDRVTARVWFERAVASNPGDAPAQHKLGQYAMDEGHFPEAIGHFEMAVRARPDKSEFRLSLVDALVLGNRLEEARSQLAVLTRAEPGRPELWACTGIVLLGLGRQAEAHAALARAVALAPGEPRYARLLAQGVAPGAFARAVRDDWDALVVK</sequence>
<dbReference type="Pfam" id="PF14559">
    <property type="entry name" value="TPR_19"/>
    <property type="match status" value="1"/>
</dbReference>
<accession>A0A538UBK6</accession>
<keyword evidence="1" id="KW-0802">TPR repeat</keyword>
<feature type="transmembrane region" description="Helical" evidence="2">
    <location>
        <begin position="162"/>
        <end position="181"/>
    </location>
</feature>
<comment type="caution">
    <text evidence="3">The sequence shown here is derived from an EMBL/GenBank/DDBJ whole genome shotgun (WGS) entry which is preliminary data.</text>
</comment>
<feature type="transmembrane region" description="Helical" evidence="2">
    <location>
        <begin position="298"/>
        <end position="318"/>
    </location>
</feature>
<evidence type="ECO:0000313" key="4">
    <source>
        <dbReference type="Proteomes" id="UP000319771"/>
    </source>
</evidence>
<dbReference type="Proteomes" id="UP000319771">
    <property type="component" value="Unassembled WGS sequence"/>
</dbReference>
<organism evidence="3 4">
    <name type="scientific">Eiseniibacteriota bacterium</name>
    <dbReference type="NCBI Taxonomy" id="2212470"/>
    <lineage>
        <taxon>Bacteria</taxon>
        <taxon>Candidatus Eiseniibacteriota</taxon>
    </lineage>
</organism>
<evidence type="ECO:0000256" key="2">
    <source>
        <dbReference type="SAM" id="Phobius"/>
    </source>
</evidence>
<feature type="transmembrane region" description="Helical" evidence="2">
    <location>
        <begin position="231"/>
        <end position="249"/>
    </location>
</feature>
<feature type="transmembrane region" description="Helical" evidence="2">
    <location>
        <begin position="445"/>
        <end position="463"/>
    </location>
</feature>
<dbReference type="SUPFAM" id="SSF48452">
    <property type="entry name" value="TPR-like"/>
    <property type="match status" value="1"/>
</dbReference>
<feature type="transmembrane region" description="Helical" evidence="2">
    <location>
        <begin position="416"/>
        <end position="433"/>
    </location>
</feature>
<keyword evidence="2" id="KW-1133">Transmembrane helix</keyword>
<feature type="repeat" description="TPR" evidence="1">
    <location>
        <begin position="516"/>
        <end position="549"/>
    </location>
</feature>
<keyword evidence="2" id="KW-0812">Transmembrane</keyword>
<protein>
    <submittedName>
        <fullName evidence="3">Tetratricopeptide repeat protein</fullName>
    </submittedName>
</protein>
<feature type="transmembrane region" description="Helical" evidence="2">
    <location>
        <begin position="12"/>
        <end position="33"/>
    </location>
</feature>
<dbReference type="InterPro" id="IPR019734">
    <property type="entry name" value="TPR_rpt"/>
</dbReference>
<dbReference type="Gene3D" id="1.25.40.10">
    <property type="entry name" value="Tetratricopeptide repeat domain"/>
    <property type="match status" value="1"/>
</dbReference>
<dbReference type="PROSITE" id="PS50005">
    <property type="entry name" value="TPR"/>
    <property type="match status" value="1"/>
</dbReference>
<dbReference type="EMBL" id="VBPB01000075">
    <property type="protein sequence ID" value="TMQ73285.1"/>
    <property type="molecule type" value="Genomic_DNA"/>
</dbReference>
<feature type="transmembrane region" description="Helical" evidence="2">
    <location>
        <begin position="85"/>
        <end position="102"/>
    </location>
</feature>
<feature type="transmembrane region" description="Helical" evidence="2">
    <location>
        <begin position="386"/>
        <end position="404"/>
    </location>
</feature>
<name>A0A538UBK6_UNCEI</name>
<proteinExistence type="predicted"/>
<evidence type="ECO:0000313" key="3">
    <source>
        <dbReference type="EMBL" id="TMQ73285.1"/>
    </source>
</evidence>
<evidence type="ECO:0000256" key="1">
    <source>
        <dbReference type="PROSITE-ProRule" id="PRU00339"/>
    </source>
</evidence>
<keyword evidence="2" id="KW-0472">Membrane</keyword>
<dbReference type="AlphaFoldDB" id="A0A538UBK6"/>
<dbReference type="InterPro" id="IPR011990">
    <property type="entry name" value="TPR-like_helical_dom_sf"/>
</dbReference>
<feature type="transmembrane region" description="Helical" evidence="2">
    <location>
        <begin position="255"/>
        <end position="286"/>
    </location>
</feature>
<gene>
    <name evidence="3" type="ORF">E6K81_05065</name>
</gene>
<reference evidence="3 4" key="1">
    <citation type="journal article" date="2019" name="Nat. Microbiol.">
        <title>Mediterranean grassland soil C-N compound turnover is dependent on rainfall and depth, and is mediated by genomically divergent microorganisms.</title>
        <authorList>
            <person name="Diamond S."/>
            <person name="Andeer P.F."/>
            <person name="Li Z."/>
            <person name="Crits-Christoph A."/>
            <person name="Burstein D."/>
            <person name="Anantharaman K."/>
            <person name="Lane K.R."/>
            <person name="Thomas B.C."/>
            <person name="Pan C."/>
            <person name="Northen T.R."/>
            <person name="Banfield J.F."/>
        </authorList>
    </citation>
    <scope>NUCLEOTIDE SEQUENCE [LARGE SCALE GENOMIC DNA]</scope>
    <source>
        <strain evidence="3">WS_11</strain>
    </source>
</reference>
<feature type="transmembrane region" description="Helical" evidence="2">
    <location>
        <begin position="45"/>
        <end position="65"/>
    </location>
</feature>